<name>A0ABT0MI22_9GAMM</name>
<dbReference type="EMBL" id="JAMBEP010000001">
    <property type="protein sequence ID" value="MCL1634531.1"/>
    <property type="molecule type" value="Genomic_DNA"/>
</dbReference>
<protein>
    <submittedName>
        <fullName evidence="2">YceH family protein</fullName>
    </submittedName>
</protein>
<dbReference type="InterPro" id="IPR036388">
    <property type="entry name" value="WH-like_DNA-bd_sf"/>
</dbReference>
<comment type="caution">
    <text evidence="2">The sequence shown here is derived from an EMBL/GenBank/DDBJ whole genome shotgun (WGS) entry which is preliminary data.</text>
</comment>
<gene>
    <name evidence="2" type="ORF">M2650_07785</name>
</gene>
<dbReference type="PANTHER" id="PTHR38768">
    <property type="entry name" value="UPF0502 PROTEIN YCEH"/>
    <property type="match status" value="1"/>
</dbReference>
<dbReference type="Gene3D" id="1.10.10.10">
    <property type="entry name" value="Winged helix-like DNA-binding domain superfamily/Winged helix DNA-binding domain"/>
    <property type="match status" value="2"/>
</dbReference>
<keyword evidence="3" id="KW-1185">Reference proteome</keyword>
<dbReference type="InterPro" id="IPR036390">
    <property type="entry name" value="WH_DNA-bd_sf"/>
</dbReference>
<dbReference type="Pfam" id="PF04337">
    <property type="entry name" value="DUF480"/>
    <property type="match status" value="1"/>
</dbReference>
<evidence type="ECO:0000313" key="2">
    <source>
        <dbReference type="EMBL" id="MCL1634531.1"/>
    </source>
</evidence>
<dbReference type="RefSeq" id="WP_249473080.1">
    <property type="nucleotide sequence ID" value="NZ_JAMBEP010000001.1"/>
</dbReference>
<comment type="similarity">
    <text evidence="1">Belongs to the UPF0502 family.</text>
</comment>
<dbReference type="PANTHER" id="PTHR38768:SF1">
    <property type="entry name" value="UPF0502 PROTEIN YCEH"/>
    <property type="match status" value="1"/>
</dbReference>
<sequence>MDTSPDLASATPPALLSPIEARILGSLVEKEATTPDAYPLTLNSLVLACNQKTSRDPVTHLNAGEIEHALRQMEVRGLVKSQHSARAGRYAHRMEAVLSLTRQQTALLALLMLRGPQTLHELLSRSERWVKFEGAEDVQHALERLAAREPAMAVKLPRGSGQREDRYGHLLCGPLSEAQLAAAARPSAAAADEQALLERIDALETRIAALEAKLSAAS</sequence>
<dbReference type="Proteomes" id="UP001431217">
    <property type="component" value="Unassembled WGS sequence"/>
</dbReference>
<evidence type="ECO:0000313" key="3">
    <source>
        <dbReference type="Proteomes" id="UP001431217"/>
    </source>
</evidence>
<dbReference type="InterPro" id="IPR007432">
    <property type="entry name" value="DUF480"/>
</dbReference>
<proteinExistence type="inferred from homology"/>
<reference evidence="2 3" key="1">
    <citation type="submission" date="2022-05" db="EMBL/GenBank/DDBJ databases">
        <title>Luteimonas sp. SX5, whole genome shotgun sequencing project.</title>
        <authorList>
            <person name="Zhao G."/>
            <person name="Shen L."/>
        </authorList>
    </citation>
    <scope>NUCLEOTIDE SEQUENCE [LARGE SCALE GENOMIC DNA]</scope>
    <source>
        <strain evidence="2 3">SX5</strain>
    </source>
</reference>
<dbReference type="HAMAP" id="MF_01584">
    <property type="entry name" value="UPF0502"/>
    <property type="match status" value="1"/>
</dbReference>
<organism evidence="2 3">
    <name type="scientific">Luteimonas galliterrae</name>
    <dbReference type="NCBI Taxonomy" id="2940486"/>
    <lineage>
        <taxon>Bacteria</taxon>
        <taxon>Pseudomonadati</taxon>
        <taxon>Pseudomonadota</taxon>
        <taxon>Gammaproteobacteria</taxon>
        <taxon>Lysobacterales</taxon>
        <taxon>Lysobacteraceae</taxon>
        <taxon>Luteimonas</taxon>
    </lineage>
</organism>
<dbReference type="SUPFAM" id="SSF46785">
    <property type="entry name" value="Winged helix' DNA-binding domain"/>
    <property type="match status" value="2"/>
</dbReference>
<accession>A0ABT0MI22</accession>
<evidence type="ECO:0000256" key="1">
    <source>
        <dbReference type="HAMAP-Rule" id="MF_01584"/>
    </source>
</evidence>